<organism evidence="4 5">
    <name type="scientific">Amycolatopsis oliviviridis</name>
    <dbReference type="NCBI Taxonomy" id="1471590"/>
    <lineage>
        <taxon>Bacteria</taxon>
        <taxon>Bacillati</taxon>
        <taxon>Actinomycetota</taxon>
        <taxon>Actinomycetes</taxon>
        <taxon>Pseudonocardiales</taxon>
        <taxon>Pseudonocardiaceae</taxon>
        <taxon>Amycolatopsis</taxon>
    </lineage>
</organism>
<feature type="transmembrane region" description="Helical" evidence="2">
    <location>
        <begin position="117"/>
        <end position="139"/>
    </location>
</feature>
<feature type="compositionally biased region" description="Low complexity" evidence="1">
    <location>
        <begin position="676"/>
        <end position="687"/>
    </location>
</feature>
<name>A0ABQ3L7T1_9PSEU</name>
<dbReference type="InterPro" id="IPR057746">
    <property type="entry name" value="CpnT-like_N"/>
</dbReference>
<keyword evidence="2" id="KW-0472">Membrane</keyword>
<reference evidence="5" key="1">
    <citation type="journal article" date="2019" name="Int. J. Syst. Evol. Microbiol.">
        <title>The Global Catalogue of Microorganisms (GCM) 10K type strain sequencing project: providing services to taxonomists for standard genome sequencing and annotation.</title>
        <authorList>
            <consortium name="The Broad Institute Genomics Platform"/>
            <consortium name="The Broad Institute Genome Sequencing Center for Infectious Disease"/>
            <person name="Wu L."/>
            <person name="Ma J."/>
        </authorList>
    </citation>
    <scope>NUCLEOTIDE SEQUENCE [LARGE SCALE GENOMIC DNA]</scope>
    <source>
        <strain evidence="5">CGMCC 4.7683</strain>
    </source>
</reference>
<feature type="region of interest" description="Disordered" evidence="1">
    <location>
        <begin position="1181"/>
        <end position="1201"/>
    </location>
</feature>
<evidence type="ECO:0000256" key="2">
    <source>
        <dbReference type="SAM" id="Phobius"/>
    </source>
</evidence>
<dbReference type="Proteomes" id="UP000635387">
    <property type="component" value="Unassembled WGS sequence"/>
</dbReference>
<proteinExistence type="predicted"/>
<feature type="region of interest" description="Disordered" evidence="1">
    <location>
        <begin position="663"/>
        <end position="691"/>
    </location>
</feature>
<evidence type="ECO:0000259" key="3">
    <source>
        <dbReference type="Pfam" id="PF25547"/>
    </source>
</evidence>
<protein>
    <recommendedName>
        <fullName evidence="3">Outer membrane channel protein CpnT-like N-terminal domain-containing protein</fullName>
    </recommendedName>
</protein>
<sequence length="3351" mass="354619">MSGGSVRLPPELQKFFLVTLGMPWPEGNDAALAELARAWREFEAAAQDYQAALRANGAGVDAVLEGDTGQFFSSFLGRDMVSGVEALGEASESLAGMAKTAAADVVKAKVMMIAMAAMALATIVHLLATLIGAAFVGLAQLTARQALMAIWRGLVAKMKALAGLRLTKELGVQVVNGVGRALVPVAGFAAAGAGIMGGLDLSIQAGQIAAGKRDGLDGKSLLGSFVGGALGGAFAGVFHAGAVWVRGVAGKAADEEAARLLAERLKIEGVTLESLKETGDRLAVAPRAIPGSVEALGHVSYGFGQVGVVLITAPVINLATGSPHASPWLGMLGALSGFGGGRSGSPGSGAGSLDALDRLPSAPRLTIPAGEVKTEGGISTGERLFPVAPQSYVDAIAAGPAQSAVHTTSAETPPRQPHESVRDEGRARVTLEARLTDEGRLPENAAVSLGLMVDGFVDAAVQARPDAPPRLQGAVFVAPGASAGTTELTAFVESRVRSRLGDFPAGAVTVTPDQVLAQVSISPLVRPPGDEQLGLAQVRVDGQRPPAGLYGPGVYSEPGDPLPAYRREIEEARAALSELKPDDAVFTRAREIMSGHHQPPRLFIEEKPSRVHEAHRERHQAATDLVAAELIRPGRLHTGEGVVAAEARARSLVDAVGWPREGRILGGAPQEGDVLSPAGAGPSAAPGARPPEDAALRAFWERLSDDGGQMLSNADESAFVRAGLSGGNRVVLVDQLTSLTADPLSGPTEMSLSQFGEWLAGRDFEESEALFPAEQGGTRPKGEAPEPVIVANAYGEENLVALLPDEVSRLAVDMWRNSSAHTMRFTLRADQTDSGGLLEPAPWARLVADQRPLPQLVVLWPHDDGFRVGKEVLDPVTTVDRLWTTDAFQRFLAEPVRRPLLMLGWTENKDAKDLVAEFGTALGARIGPIQAFGYQGTFQFWEHGALVFPPNAVFQETFGMRPEDLRHVTDNGTFALLDTAGPFAADAALATAAVVKAERPGASVMVLPGDDQVVRARANTADVRYPLGGEEVVRLFLAEPGLKAGLVSDPDRPVVLVGDFGNGEARPGGVRFDVGAALAREGLFNPVYAANRDALRDAVLVSGLFADRIKTELISGPEGDPVALFVRHQGDERELARVRAWATRAGAAGVRTLRGTDGRRMKVPWQVAVPIFLKPAAGGQVHLTRSDGRPATGEPGQALRDSRQLREALGRNEAGRPRTPLLIPLAGTLTGLEKLAADLAAGGYARDVFAARGPVFLAGGQMALMEPGLDRVDAVVPGPSDVASYALVDAMSGIHGAFFPRDPVDIVNQWRVETRADPVSSRIYFSKRPGTADLGGEAYLVPGGEPGWRSVVHGNESGIGVALPTARPYELGDQVLIQGDAAGAALFGSSVYLAAMPDADRPHVLLACNGASALETLRAIESRWGKGPIIASTAKTYYGWHGIGIHVADDGHLVRADEPQAPPVRLADLAAENIPSKLITHGAESPPKEVHELVRRAVQASAWRLANGGEGAKIQVLVHGSDEAEATTWGNELATEIRDTVEAEAVRLATRYELPQARFLEILVDVEDTGQHPPVAEVEFHLARGSFGAEALKTGGLDTIKEAFSALDPASRKSFETLPELPFEPVVSPESVAAMANLYGEQTLISLLPEPETGVSTRTNWAFSGGQSGVVVSRTTGRAGETETVLAPWADTFADEVPGPLFLTLEAVGGGFRVDGREVTVADAVRAFLDNETFREFRQQPVRGALAVLVRDKGESRSGLATDFLGALREEIGPVHAFAYQGPFAIRSTGLLEFPDEAVFEESFGATLEDVRHVADGDVFAFLDSGDPREAADALVTAAAVAAGWAHTSPDGRTASVLSMTGDDFTFVVGWVNGEMRLRTGGGEAARLYLEQPGTREALASDPARPVVVVGAFTAGGARPGTVPFEVSAALAREGLFNPVHATTARLPGEEPIFHQVSGLFADRVKAELLPDADGRPAAVFVRYEGDEARLAEVRAWARQEGAYGVFRVTGPDGVRFEPPWRGKAVPIVVKPAADGGVHLLRSDDRPVTGELGPALRDSPVLRAALGRLGDGSVEPRDERAPLVLAVDGAVSDLGGFAGELASGGYSRTVFTSRGPAKFREDGALEVTDAVFDRVDPAEPEPGQMVSYPLRNVNLGNNGVFFPANVWDLATLWRFDATAGAITGRIYLSRRPGRGTSGDWYLSPAGGPGWRGVVHGFEDGVKMALSAGRRHGLGDQVHLESDQASAALFASAVHQAARPDPAKPYRLMACRTAVARRLVENIKNRWGTGTVVAPTAVIEIGWNGRGVQVHENGHLVRVDGPGQLPVRLAHLAAERADPVSFRLRPGLEDFPDLWLLAEFAARPTAWRLANGGEPATLEIRIRGAEPGSGWADTLRDVARAAFDGEAQRLTNEFGLPDATGRLAVRTDFTDVGAVLSRAEIEVRLPEGDFGLAALESGREDAIVRAFAALTPDAPAEHASAAPRVPLEGKLLADAQGRRNLLDLGSDPEVSRMLESRWDRSSDFDQRILAKPVRDEEGNADYAEVLAPWAHTLSDGSTPVRFLVVDAVGSPLDAAWRVAGDDRFQDLMSGPVRPRLVVLATAGSVPAPPAFAERFTRILAALTGPLQGYHFTGQVDLLDSHGVLVADPAEFTIVSRLSIEDLQPYENGTVFGLRAPGDDTLTENALAVARAPELTGAIVLFASGAAPAHFRAGLVEHAQEAELTGAEAGRMLLENPRLRELLGEGRRVVLLSEAGADRNGHGGKGFDLVDALLAQNFHNDVYAHTGPVPAVGEGLDLVGVSQWRTGEVKTEVLADAAGRPAALFVRYPGDTERFREVREWVAGGDSAASRFYEDQDGRWELPGRPVPLFLGARSAGEVGAIRDNEAGEAAALTYADVSLVLRDDPDLRALLGSLGHGFADPAKERWLMPVSLDHPLTELGAFHEGMAAGGYSRWTRAPRGQVTLLPGGVLGVRGDGFAAWKPVKPGRDNVFSYPSTSARGVHGQFFPIRDFEAVQWRSSTAEERPAGTRFYASEVAGADGSPAWRVFVTPASSDAPWVTDVHGVADGDLVVALKTGHPHRRGDVVAMSDPATIATVLYGNTAFDSVKPAEVLLLGCHVAEPAPNADSTAKRVDDVRVPGTHKPMALIAPTAPVGRVFDLVPAVMNGNHLVRLGSEDLPPLPAADLVATVIDPAWVPDVSDGDRFTEVRTLGVKLARAAVWRSLSGAVPEPVRVRIEGHGRDEQAAGSLNAETVRVTESEFLAETDRLHTLYGLEPVEWGELAVRTVQHVAGPGRTGSLVTVDLPVDDVGGIALARFEQRLAELSDDDDTTPPQPELEELERLFAPMKKNGSS</sequence>
<feature type="transmembrane region" description="Helical" evidence="2">
    <location>
        <begin position="221"/>
        <end position="245"/>
    </location>
</feature>
<gene>
    <name evidence="4" type="ORF">GCM10017790_14580</name>
</gene>
<evidence type="ECO:0000256" key="1">
    <source>
        <dbReference type="SAM" id="MobiDB-lite"/>
    </source>
</evidence>
<comment type="caution">
    <text evidence="4">The sequence shown here is derived from an EMBL/GenBank/DDBJ whole genome shotgun (WGS) entry which is preliminary data.</text>
</comment>
<dbReference type="EMBL" id="BNAY01000001">
    <property type="protein sequence ID" value="GHH07623.1"/>
    <property type="molecule type" value="Genomic_DNA"/>
</dbReference>
<feature type="domain" description="Outer membrane channel protein CpnT-like N-terminal" evidence="3">
    <location>
        <begin position="22"/>
        <end position="146"/>
    </location>
</feature>
<evidence type="ECO:0000313" key="5">
    <source>
        <dbReference type="Proteomes" id="UP000635387"/>
    </source>
</evidence>
<evidence type="ECO:0000313" key="4">
    <source>
        <dbReference type="EMBL" id="GHH07623.1"/>
    </source>
</evidence>
<feature type="region of interest" description="Disordered" evidence="1">
    <location>
        <begin position="3321"/>
        <end position="3351"/>
    </location>
</feature>
<accession>A0ABQ3L7T1</accession>
<keyword evidence="5" id="KW-1185">Reference proteome</keyword>
<dbReference type="Pfam" id="PF25547">
    <property type="entry name" value="WXG100_2"/>
    <property type="match status" value="1"/>
</dbReference>
<feature type="region of interest" description="Disordered" evidence="1">
    <location>
        <begin position="402"/>
        <end position="424"/>
    </location>
</feature>
<keyword evidence="2" id="KW-0812">Transmembrane</keyword>
<keyword evidence="2" id="KW-1133">Transmembrane helix</keyword>